<feature type="chain" id="PRO_5008898181" evidence="2">
    <location>
        <begin position="26"/>
        <end position="110"/>
    </location>
</feature>
<feature type="region of interest" description="Disordered" evidence="1">
    <location>
        <begin position="73"/>
        <end position="94"/>
    </location>
</feature>
<keyword evidence="2" id="KW-0732">Signal</keyword>
<evidence type="ECO:0000256" key="1">
    <source>
        <dbReference type="SAM" id="MobiDB-lite"/>
    </source>
</evidence>
<reference evidence="3 4" key="1">
    <citation type="journal article" date="2016" name="Nat. Commun.">
        <title>Extremotolerant tardigrade genome and improved radiotolerance of human cultured cells by tardigrade-unique protein.</title>
        <authorList>
            <person name="Hashimoto T."/>
            <person name="Horikawa D.D."/>
            <person name="Saito Y."/>
            <person name="Kuwahara H."/>
            <person name="Kozuka-Hata H."/>
            <person name="Shin-I T."/>
            <person name="Minakuchi Y."/>
            <person name="Ohishi K."/>
            <person name="Motoyama A."/>
            <person name="Aizu T."/>
            <person name="Enomoto A."/>
            <person name="Kondo K."/>
            <person name="Tanaka S."/>
            <person name="Hara Y."/>
            <person name="Koshikawa S."/>
            <person name="Sagara H."/>
            <person name="Miura T."/>
            <person name="Yokobori S."/>
            <person name="Miyagawa K."/>
            <person name="Suzuki Y."/>
            <person name="Kubo T."/>
            <person name="Oyama M."/>
            <person name="Kohara Y."/>
            <person name="Fujiyama A."/>
            <person name="Arakawa K."/>
            <person name="Katayama T."/>
            <person name="Toyoda A."/>
            <person name="Kunieda T."/>
        </authorList>
    </citation>
    <scope>NUCLEOTIDE SEQUENCE [LARGE SCALE GENOMIC DNA]</scope>
    <source>
        <strain evidence="3 4">YOKOZUNA-1</strain>
    </source>
</reference>
<protein>
    <submittedName>
        <fullName evidence="3">Uncharacterized protein</fullName>
    </submittedName>
</protein>
<evidence type="ECO:0000256" key="2">
    <source>
        <dbReference type="SAM" id="SignalP"/>
    </source>
</evidence>
<gene>
    <name evidence="3" type="primary">RvY_08141-1</name>
    <name evidence="3" type="synonym">RvY_08141.1</name>
    <name evidence="3" type="ORF">RvY_08141</name>
</gene>
<evidence type="ECO:0000313" key="4">
    <source>
        <dbReference type="Proteomes" id="UP000186922"/>
    </source>
</evidence>
<dbReference type="AlphaFoldDB" id="A0A1D1V9K3"/>
<dbReference type="Proteomes" id="UP000186922">
    <property type="component" value="Unassembled WGS sequence"/>
</dbReference>
<keyword evidence="4" id="KW-1185">Reference proteome</keyword>
<sequence>MSSDHRVSGICFLVLLSVIIKPSLGAAMLPGFKVEPSLQGSQTGSVSAQQQQLRLLRSLGALLQVYYPQYSDGSELGDEEGPVRDSGISLNNNVNYESPRSRTNYLRFGK</sequence>
<proteinExistence type="predicted"/>
<feature type="signal peptide" evidence="2">
    <location>
        <begin position="1"/>
        <end position="25"/>
    </location>
</feature>
<name>A0A1D1V9K3_RAMVA</name>
<dbReference type="EMBL" id="BDGG01000003">
    <property type="protein sequence ID" value="GAU96742.1"/>
    <property type="molecule type" value="Genomic_DNA"/>
</dbReference>
<organism evidence="3 4">
    <name type="scientific">Ramazzottius varieornatus</name>
    <name type="common">Water bear</name>
    <name type="synonym">Tardigrade</name>
    <dbReference type="NCBI Taxonomy" id="947166"/>
    <lineage>
        <taxon>Eukaryota</taxon>
        <taxon>Metazoa</taxon>
        <taxon>Ecdysozoa</taxon>
        <taxon>Tardigrada</taxon>
        <taxon>Eutardigrada</taxon>
        <taxon>Parachela</taxon>
        <taxon>Hypsibioidea</taxon>
        <taxon>Ramazzottiidae</taxon>
        <taxon>Ramazzottius</taxon>
    </lineage>
</organism>
<accession>A0A1D1V9K3</accession>
<evidence type="ECO:0000313" key="3">
    <source>
        <dbReference type="EMBL" id="GAU96742.1"/>
    </source>
</evidence>
<comment type="caution">
    <text evidence="3">The sequence shown here is derived from an EMBL/GenBank/DDBJ whole genome shotgun (WGS) entry which is preliminary data.</text>
</comment>